<keyword evidence="5" id="KW-1185">Reference proteome</keyword>
<evidence type="ECO:0000313" key="4">
    <source>
        <dbReference type="EMBL" id="KAL0153796.1"/>
    </source>
</evidence>
<dbReference type="InterPro" id="IPR013783">
    <property type="entry name" value="Ig-like_fold"/>
</dbReference>
<dbReference type="EMBL" id="JAMKFB020000074">
    <property type="protein sequence ID" value="KAL0153796.1"/>
    <property type="molecule type" value="Genomic_DNA"/>
</dbReference>
<evidence type="ECO:0000313" key="5">
    <source>
        <dbReference type="Proteomes" id="UP001529510"/>
    </source>
</evidence>
<dbReference type="InterPro" id="IPR003006">
    <property type="entry name" value="Ig/MHC_CS"/>
</dbReference>
<dbReference type="Pfam" id="PF07654">
    <property type="entry name" value="C1-set"/>
    <property type="match status" value="1"/>
</dbReference>
<evidence type="ECO:0000256" key="1">
    <source>
        <dbReference type="ARBA" id="ARBA00023319"/>
    </source>
</evidence>
<dbReference type="SUPFAM" id="SSF48726">
    <property type="entry name" value="Immunoglobulin"/>
    <property type="match status" value="1"/>
</dbReference>
<sequence>MKVGRSGELGTLDGSEVTEGVQDQPQRMGERDGPSYSRKYLSLTLSKARWEKGELYVCRVTHNGAPEEASFQKSHSQC</sequence>
<name>A0ABD0MYZ5_CIRMR</name>
<proteinExistence type="predicted"/>
<dbReference type="InterPro" id="IPR036179">
    <property type="entry name" value="Ig-like_dom_sf"/>
</dbReference>
<dbReference type="PROSITE" id="PS00290">
    <property type="entry name" value="IG_MHC"/>
    <property type="match status" value="1"/>
</dbReference>
<dbReference type="InterPro" id="IPR003597">
    <property type="entry name" value="Ig_C1-set"/>
</dbReference>
<accession>A0ABD0MYZ5</accession>
<dbReference type="Gene3D" id="2.60.40.10">
    <property type="entry name" value="Immunoglobulins"/>
    <property type="match status" value="1"/>
</dbReference>
<organism evidence="4 5">
    <name type="scientific">Cirrhinus mrigala</name>
    <name type="common">Mrigala</name>
    <dbReference type="NCBI Taxonomy" id="683832"/>
    <lineage>
        <taxon>Eukaryota</taxon>
        <taxon>Metazoa</taxon>
        <taxon>Chordata</taxon>
        <taxon>Craniata</taxon>
        <taxon>Vertebrata</taxon>
        <taxon>Euteleostomi</taxon>
        <taxon>Actinopterygii</taxon>
        <taxon>Neopterygii</taxon>
        <taxon>Teleostei</taxon>
        <taxon>Ostariophysi</taxon>
        <taxon>Cypriniformes</taxon>
        <taxon>Cyprinidae</taxon>
        <taxon>Labeoninae</taxon>
        <taxon>Labeonini</taxon>
        <taxon>Cirrhinus</taxon>
    </lineage>
</organism>
<keyword evidence="1" id="KW-0393">Immunoglobulin domain</keyword>
<evidence type="ECO:0000259" key="3">
    <source>
        <dbReference type="Pfam" id="PF07654"/>
    </source>
</evidence>
<protein>
    <recommendedName>
        <fullName evidence="3">Immunoglobulin C1-set domain-containing protein</fullName>
    </recommendedName>
</protein>
<feature type="region of interest" description="Disordered" evidence="2">
    <location>
        <begin position="1"/>
        <end position="36"/>
    </location>
</feature>
<reference evidence="4 5" key="1">
    <citation type="submission" date="2024-05" db="EMBL/GenBank/DDBJ databases">
        <title>Genome sequencing and assembly of Indian major carp, Cirrhinus mrigala (Hamilton, 1822).</title>
        <authorList>
            <person name="Mohindra V."/>
            <person name="Chowdhury L.M."/>
            <person name="Lal K."/>
            <person name="Jena J.K."/>
        </authorList>
    </citation>
    <scope>NUCLEOTIDE SEQUENCE [LARGE SCALE GENOMIC DNA]</scope>
    <source>
        <strain evidence="4">CM1030</strain>
        <tissue evidence="4">Blood</tissue>
    </source>
</reference>
<gene>
    <name evidence="4" type="ORF">M9458_050912</name>
</gene>
<feature type="domain" description="Immunoglobulin C1-set" evidence="3">
    <location>
        <begin position="13"/>
        <end position="64"/>
    </location>
</feature>
<dbReference type="Proteomes" id="UP001529510">
    <property type="component" value="Unassembled WGS sequence"/>
</dbReference>
<dbReference type="AlphaFoldDB" id="A0ABD0MYZ5"/>
<comment type="caution">
    <text evidence="4">The sequence shown here is derived from an EMBL/GenBank/DDBJ whole genome shotgun (WGS) entry which is preliminary data.</text>
</comment>
<evidence type="ECO:0000256" key="2">
    <source>
        <dbReference type="SAM" id="MobiDB-lite"/>
    </source>
</evidence>